<dbReference type="GO" id="GO:0005886">
    <property type="term" value="C:plasma membrane"/>
    <property type="evidence" value="ECO:0007669"/>
    <property type="project" value="TreeGrafter"/>
</dbReference>
<proteinExistence type="inferred from homology"/>
<dbReference type="InterPro" id="IPR051641">
    <property type="entry name" value="RGK_GTP-binding_reg"/>
</dbReference>
<dbReference type="Gene3D" id="3.40.50.300">
    <property type="entry name" value="P-loop containing nucleotide triphosphate hydrolases"/>
    <property type="match status" value="1"/>
</dbReference>
<dbReference type="EMBL" id="GEEE01020132">
    <property type="protein sequence ID" value="JAP43093.1"/>
    <property type="molecule type" value="Transcribed_RNA"/>
</dbReference>
<accession>A0A0X3NUQ9</accession>
<dbReference type="InterPro" id="IPR027417">
    <property type="entry name" value="P-loop_NTPase"/>
</dbReference>
<organism evidence="3">
    <name type="scientific">Schistocephalus solidus</name>
    <name type="common">Tapeworm</name>
    <dbReference type="NCBI Taxonomy" id="70667"/>
    <lineage>
        <taxon>Eukaryota</taxon>
        <taxon>Metazoa</taxon>
        <taxon>Spiralia</taxon>
        <taxon>Lophotrochozoa</taxon>
        <taxon>Platyhelminthes</taxon>
        <taxon>Cestoda</taxon>
        <taxon>Eucestoda</taxon>
        <taxon>Diphyllobothriidea</taxon>
        <taxon>Diphyllobothriidae</taxon>
        <taxon>Schistocephalus</taxon>
    </lineage>
</organism>
<dbReference type="InterPro" id="IPR001806">
    <property type="entry name" value="Small_GTPase"/>
</dbReference>
<comment type="similarity">
    <text evidence="1">Belongs to the small GTPase superfamily. RGK family.</text>
</comment>
<dbReference type="PANTHER" id="PTHR45775">
    <property type="entry name" value="RAD, GEM/KIR FAMILY MEMBER 2, ISOFORM C"/>
    <property type="match status" value="1"/>
</dbReference>
<dbReference type="Pfam" id="PF00071">
    <property type="entry name" value="Ras"/>
    <property type="match status" value="1"/>
</dbReference>
<protein>
    <recommendedName>
        <fullName evidence="4">GTP-binding protein GEM</fullName>
    </recommendedName>
</protein>
<gene>
    <name evidence="3" type="ORF">TR165702</name>
</gene>
<dbReference type="PROSITE" id="PS51419">
    <property type="entry name" value="RAB"/>
    <property type="match status" value="1"/>
</dbReference>
<name>A0A0X3NUQ9_SCHSO</name>
<evidence type="ECO:0008006" key="4">
    <source>
        <dbReference type="Google" id="ProtNLM"/>
    </source>
</evidence>
<dbReference type="PANTHER" id="PTHR45775:SF6">
    <property type="entry name" value="RAD, GEM_KIR FAMILY MEMBER 2, ISOFORM C"/>
    <property type="match status" value="1"/>
</dbReference>
<dbReference type="SMART" id="SM00175">
    <property type="entry name" value="RAB"/>
    <property type="match status" value="1"/>
</dbReference>
<evidence type="ECO:0000256" key="1">
    <source>
        <dbReference type="ARBA" id="ARBA00008846"/>
    </source>
</evidence>
<dbReference type="AlphaFoldDB" id="A0A0X3NUQ9"/>
<dbReference type="GO" id="GO:0003924">
    <property type="term" value="F:GTPase activity"/>
    <property type="evidence" value="ECO:0007669"/>
    <property type="project" value="InterPro"/>
</dbReference>
<dbReference type="SUPFAM" id="SSF52540">
    <property type="entry name" value="P-loop containing nucleoside triphosphate hydrolases"/>
    <property type="match status" value="1"/>
</dbReference>
<evidence type="ECO:0000256" key="2">
    <source>
        <dbReference type="ARBA" id="ARBA00022553"/>
    </source>
</evidence>
<evidence type="ECO:0000313" key="3">
    <source>
        <dbReference type="EMBL" id="JAP43093.1"/>
    </source>
</evidence>
<dbReference type="GO" id="GO:0005525">
    <property type="term" value="F:GTP binding"/>
    <property type="evidence" value="ECO:0007669"/>
    <property type="project" value="InterPro"/>
</dbReference>
<dbReference type="GO" id="GO:0005246">
    <property type="term" value="F:calcium channel regulator activity"/>
    <property type="evidence" value="ECO:0007669"/>
    <property type="project" value="TreeGrafter"/>
</dbReference>
<dbReference type="PROSITE" id="PS51421">
    <property type="entry name" value="RAS"/>
    <property type="match status" value="1"/>
</dbReference>
<dbReference type="SMART" id="SM00173">
    <property type="entry name" value="RAS"/>
    <property type="match status" value="1"/>
</dbReference>
<dbReference type="PRINTS" id="PR00449">
    <property type="entry name" value="RASTRNSFRMNG"/>
</dbReference>
<keyword evidence="2" id="KW-0597">Phosphoprotein</keyword>
<reference evidence="3" key="1">
    <citation type="submission" date="2016-01" db="EMBL/GenBank/DDBJ databases">
        <title>Reference transcriptome for the parasite Schistocephalus solidus: insights into the molecular evolution of parasitism.</title>
        <authorList>
            <person name="Hebert F.O."/>
            <person name="Grambauer S."/>
            <person name="Barber I."/>
            <person name="Landry C.R."/>
            <person name="Aubin-Horth N."/>
        </authorList>
    </citation>
    <scope>NUCLEOTIDE SEQUENCE</scope>
</reference>
<sequence>MYILDKVEAARVIRRKSLTPTWVCSEHSDTASMVKINPHTYTVQVLGAAQVGKTTMCTQFMTSETLDDSADYGHDEDIVQNVTVDIDNEQTTLRFIENAESESASIMDSADAYVVVYAIDDRESFMAAQNIVSEVLGRSKMSSTIVVVGNKADLVRTREVSSEEGKNLANVYSCGFYEVSISLNHRVNELLVGLVSAIKSANQRVQEERQRLSRIASLKANQRKSLVPSFESPSSGINGSKHRHMRHNIRRFFQKYFPTIKNET</sequence>